<dbReference type="EMBL" id="JAWWNJ010000031">
    <property type="protein sequence ID" value="KAK7026600.1"/>
    <property type="molecule type" value="Genomic_DNA"/>
</dbReference>
<sequence>MLNYLRRVLLFQQHNFLLQYDPYLESQGGIYALEENVVDPHTGVWLGTRVKFGSTKNLRRRQGGYKFCPRLRWVYFWVSDRIRVTEVNRGHYSLSTPAAWVTRPAIRVQLRAKAPKLPDKASSGNCASGHFAANNSNLQVNRSESLAPFCFGGEITVPAYSSISL</sequence>
<protein>
    <submittedName>
        <fullName evidence="1">Uncharacterized protein</fullName>
    </submittedName>
</protein>
<proteinExistence type="predicted"/>
<dbReference type="Proteomes" id="UP001362999">
    <property type="component" value="Unassembled WGS sequence"/>
</dbReference>
<keyword evidence="2" id="KW-1185">Reference proteome</keyword>
<evidence type="ECO:0000313" key="2">
    <source>
        <dbReference type="Proteomes" id="UP001362999"/>
    </source>
</evidence>
<comment type="caution">
    <text evidence="1">The sequence shown here is derived from an EMBL/GenBank/DDBJ whole genome shotgun (WGS) entry which is preliminary data.</text>
</comment>
<organism evidence="1 2">
    <name type="scientific">Favolaschia claudopus</name>
    <dbReference type="NCBI Taxonomy" id="2862362"/>
    <lineage>
        <taxon>Eukaryota</taxon>
        <taxon>Fungi</taxon>
        <taxon>Dikarya</taxon>
        <taxon>Basidiomycota</taxon>
        <taxon>Agaricomycotina</taxon>
        <taxon>Agaricomycetes</taxon>
        <taxon>Agaricomycetidae</taxon>
        <taxon>Agaricales</taxon>
        <taxon>Marasmiineae</taxon>
        <taxon>Mycenaceae</taxon>
        <taxon>Favolaschia</taxon>
    </lineage>
</organism>
<accession>A0AAW0BJB9</accession>
<dbReference type="AlphaFoldDB" id="A0AAW0BJB9"/>
<evidence type="ECO:0000313" key="1">
    <source>
        <dbReference type="EMBL" id="KAK7026600.1"/>
    </source>
</evidence>
<reference evidence="1 2" key="1">
    <citation type="journal article" date="2024" name="J Genomics">
        <title>Draft genome sequencing and assembly of Favolaschia claudopus CIRM-BRFM 2984 isolated from oak limbs.</title>
        <authorList>
            <person name="Navarro D."/>
            <person name="Drula E."/>
            <person name="Chaduli D."/>
            <person name="Cazenave R."/>
            <person name="Ahrendt S."/>
            <person name="Wang J."/>
            <person name="Lipzen A."/>
            <person name="Daum C."/>
            <person name="Barry K."/>
            <person name="Grigoriev I.V."/>
            <person name="Favel A."/>
            <person name="Rosso M.N."/>
            <person name="Martin F."/>
        </authorList>
    </citation>
    <scope>NUCLEOTIDE SEQUENCE [LARGE SCALE GENOMIC DNA]</scope>
    <source>
        <strain evidence="1 2">CIRM-BRFM 2984</strain>
    </source>
</reference>
<name>A0AAW0BJB9_9AGAR</name>
<gene>
    <name evidence="1" type="ORF">R3P38DRAFT_2777445</name>
</gene>